<proteinExistence type="predicted"/>
<evidence type="ECO:0000313" key="3">
    <source>
        <dbReference type="EMBL" id="OBK27907.1"/>
    </source>
</evidence>
<feature type="transmembrane region" description="Helical" evidence="1">
    <location>
        <begin position="6"/>
        <end position="29"/>
    </location>
</feature>
<keyword evidence="1" id="KW-1133">Transmembrane helix</keyword>
<dbReference type="EMBL" id="LZLS01000086">
    <property type="protein sequence ID" value="OBK27907.1"/>
    <property type="molecule type" value="Genomic_DNA"/>
</dbReference>
<gene>
    <name evidence="3" type="ORF">A5634_21350</name>
</gene>
<organism evidence="3 4">
    <name type="scientific">Mycobacterium asiaticum</name>
    <dbReference type="NCBI Taxonomy" id="1790"/>
    <lineage>
        <taxon>Bacteria</taxon>
        <taxon>Bacillati</taxon>
        <taxon>Actinomycetota</taxon>
        <taxon>Actinomycetes</taxon>
        <taxon>Mycobacteriales</taxon>
        <taxon>Mycobacteriaceae</taxon>
        <taxon>Mycobacterium</taxon>
    </lineage>
</organism>
<evidence type="ECO:0000313" key="4">
    <source>
        <dbReference type="Proteomes" id="UP000093928"/>
    </source>
</evidence>
<dbReference type="AlphaFoldDB" id="A0A1A3P5P4"/>
<dbReference type="Pfam" id="PF10708">
    <property type="entry name" value="DUF2510"/>
    <property type="match status" value="1"/>
</dbReference>
<name>A0A1A3P5P4_MYCAS</name>
<keyword evidence="1" id="KW-0812">Transmembrane</keyword>
<protein>
    <recommendedName>
        <fullName evidence="2">DUF2510 domain-containing protein</fullName>
    </recommendedName>
</protein>
<comment type="caution">
    <text evidence="3">The sequence shown here is derived from an EMBL/GenBank/DDBJ whole genome shotgun (WGS) entry which is preliminary data.</text>
</comment>
<dbReference type="InterPro" id="IPR018929">
    <property type="entry name" value="DUF2510"/>
</dbReference>
<dbReference type="OrthoDB" id="4570549at2"/>
<dbReference type="Proteomes" id="UP000093928">
    <property type="component" value="Unassembled WGS sequence"/>
</dbReference>
<accession>A0A1A3P5P4</accession>
<evidence type="ECO:0000259" key="2">
    <source>
        <dbReference type="Pfam" id="PF10708"/>
    </source>
</evidence>
<feature type="domain" description="DUF2510" evidence="2">
    <location>
        <begin position="45"/>
        <end position="76"/>
    </location>
</feature>
<reference evidence="3 4" key="1">
    <citation type="submission" date="2016-06" db="EMBL/GenBank/DDBJ databases">
        <authorList>
            <person name="Kjaerup R.B."/>
            <person name="Dalgaard T.S."/>
            <person name="Juul-Madsen H.R."/>
        </authorList>
    </citation>
    <scope>NUCLEOTIDE SEQUENCE [LARGE SCALE GENOMIC DNA]</scope>
    <source>
        <strain evidence="3 4">1165133.8</strain>
    </source>
</reference>
<evidence type="ECO:0000256" key="1">
    <source>
        <dbReference type="SAM" id="Phobius"/>
    </source>
</evidence>
<keyword evidence="1" id="KW-0472">Membrane</keyword>
<dbReference type="RefSeq" id="WP_065143717.1">
    <property type="nucleotide sequence ID" value="NZ_LZLS01000086.1"/>
</dbReference>
<sequence>MVTLLILIVMALVGLVVVAGIIVVLVRLVDSPKSQPDQWQSAAVPGWYPDHNDPKVLRYFDGRAWTANTRDNEPSPN</sequence>